<dbReference type="EMBL" id="AP006840">
    <property type="protein sequence ID" value="BAD41113.1"/>
    <property type="molecule type" value="Genomic_DNA"/>
</dbReference>
<protein>
    <submittedName>
        <fullName evidence="2">Uncharacterized protein</fullName>
    </submittedName>
</protein>
<feature type="region of interest" description="Disordered" evidence="1">
    <location>
        <begin position="1"/>
        <end position="25"/>
    </location>
</feature>
<evidence type="ECO:0000313" key="3">
    <source>
        <dbReference type="Proteomes" id="UP000000417"/>
    </source>
</evidence>
<feature type="region of interest" description="Disordered" evidence="1">
    <location>
        <begin position="112"/>
        <end position="159"/>
    </location>
</feature>
<dbReference type="HOGENOM" id="CLU_1659841_0_0_9"/>
<dbReference type="KEGG" id="sth:STH2128"/>
<sequence length="159" mass="16037">MAAIAGVPRLPDGLSPPADRPAVDQAEADRVTLDVNELIARAAGEGPVHEAPAGGAGTVRVCIREEADGRRKAVVDLTEAPWVVPAVDPYALTELGLDSVVEFILWKAEGASGRLGRPAPPPRPGGVAGSAASRHPRGWAYPSAGGLPPSGSSGSPCAG</sequence>
<feature type="compositionally biased region" description="Low complexity" evidence="1">
    <location>
        <begin position="142"/>
        <end position="159"/>
    </location>
</feature>
<keyword evidence="3" id="KW-1185">Reference proteome</keyword>
<organism evidence="2 3">
    <name type="scientific">Symbiobacterium thermophilum (strain DSM 24528 / JCM 14929 / IAM 14863 / T)</name>
    <dbReference type="NCBI Taxonomy" id="292459"/>
    <lineage>
        <taxon>Bacteria</taxon>
        <taxon>Bacillati</taxon>
        <taxon>Bacillota</taxon>
        <taxon>Clostridia</taxon>
        <taxon>Eubacteriales</taxon>
        <taxon>Symbiobacteriaceae</taxon>
        <taxon>Symbiobacterium</taxon>
    </lineage>
</organism>
<proteinExistence type="predicted"/>
<evidence type="ECO:0000256" key="1">
    <source>
        <dbReference type="SAM" id="MobiDB-lite"/>
    </source>
</evidence>
<accession>Q67MI0</accession>
<evidence type="ECO:0000313" key="2">
    <source>
        <dbReference type="EMBL" id="BAD41113.1"/>
    </source>
</evidence>
<reference evidence="2 3" key="1">
    <citation type="journal article" date="2004" name="Nucleic Acids Res.">
        <title>Genome sequence of Symbiobacterium thermophilum, an uncultivable bacterium that depends on microbial commensalism.</title>
        <authorList>
            <person name="Ueda K."/>
            <person name="Yamashita A."/>
            <person name="Ishikawa J."/>
            <person name="Shimada M."/>
            <person name="Watsuji T."/>
            <person name="Morimura K."/>
            <person name="Ikeda H."/>
            <person name="Hattori M."/>
            <person name="Beppu T."/>
        </authorList>
    </citation>
    <scope>NUCLEOTIDE SEQUENCE [LARGE SCALE GENOMIC DNA]</scope>
    <source>
        <strain evidence="3">T / IAM 14863</strain>
    </source>
</reference>
<name>Q67MI0_SYMTH</name>
<dbReference type="Proteomes" id="UP000000417">
    <property type="component" value="Chromosome"/>
</dbReference>
<gene>
    <name evidence="2" type="ordered locus">STH2128</name>
</gene>
<dbReference type="AlphaFoldDB" id="Q67MI0"/>